<feature type="domain" description="Helicase C-terminal" evidence="15">
    <location>
        <begin position="396"/>
        <end position="572"/>
    </location>
</feature>
<feature type="domain" description="RNase III" evidence="13">
    <location>
        <begin position="992"/>
        <end position="1145"/>
    </location>
</feature>
<sequence>MSASTEGALPATRAYQQEMLEESLRKNIIIALDTGSGKTHIAILRLKLEADREPAKISWFIAPTVALCEQQRDVIDKGLPVPVGFISGSLEPDQWKDPALWRNVLDTHRVMVSTPQVLLDALRHGYVSLGKDIGLIVFDEAHHAVADHPYNRIMKEFYFDLPRRPLGSMGSGAGIVDGTGEPASMRPMILGLTASPIYGGHVEQAFRVIEANLDSAIRAPQKNRTELSAYVHRPVFKHMLFHNSPYAPSPNVTALEAVLSKMNIEDDPAIKNLRHQLKRLPPGSERTRVDQKLSKWLSKEGTYTHKGLRDLHRTAVDICVDIGPWAADWYIETVLEQAKTGNNPYHNIYSAWQNKEKQYLMDKLSQIAVTPVSTRPEDIVSGTSDKVAKLIECLEQEKKEKEACDEEYSGLIFVQRRDAVITLAEVLSRHPCTRDVFQVGSLIGSSDTSYRHAFLDITRTLCKQTPSETLRDFRIKEKNLIVSTAVAEEGIDIQACGNVIRWDPPQNMASWAQSRGRARRERSSFVLMFSDDNVHGKQVLQWEELEERMMNLYNDPNRKVIEPVEKEDETYEDEEERAFTVPDTGAVVTLHSAVGHLAHFCSILPGAQYGNNTPFYDIDPPDFPEGWHASDPRIQGAPYPGPFGCTLTLPRYVDGELRVHTVPRKYSSKMSAKRHAAFFAYIALYEAGLLNDHLLPLTSVVNPQDEDVQALLKDVEGRAGTAAVTAQMNPWLTSGKDVGLWYATELVVDGLPPLRMLSRVQVPALAPEHLPKLYTAERGELAVQVRDLGPVVQWKREVEKGKEYTRQLLWPLYGHRMDWEKTDFAYMFFPPDDAGIDDWDKRREWAQTINSRKGLMRPQNRFSINALEFGKQYSFPKDLTVVRDGGWPGKPYQFVGWKSSGFSNDQEEAFEEKYGELPSDIGHPVLVVRRLPRRVNFLVPREAVSEVPGDGEKDTVMLDPQYAVVDVTSPVEVQYAKYIPATIRHLSLKMTVVSLKDDLFGSSPLSATPLEYLSPAITAPVSQERTNYQRMETLGDTVLKFLTSMQLLAEYPLWHEGYLAKRKDHAVSNANLAKTAVARRMYKWIIRDRFVPRRWTPTYENSVSLDISSNDVEKASSKAKKQVLSTKVLADVIESLIGAAYLYGSFEQAVECTRFFDLGLKWRPLSAHVEAIYARTDELPEIPAPIAIVEDIIGHTFTKKHFLVEALTHPSYHTDLGCRSYDRMEFLGDAVLDMVVTEHLYHAPGKEYKPGHIHLRKSAVVNSHILAFICLRLSKVVDTRMPRVGVKGAISLEQDEQRIYLWQCLLHSSMRVLEDLDNTFGRFQKNKDAIEEALANGSVYPWAALTRLQAAKFFSDIIESMLGAVFLDSEGDFTVVHQVLEKLGIMPILRRIVEANVDVTHPVSRLAIWADKRQISIEYKLVKDKGSVTCIVEADQREVTRVTETHRGRASMDEVRFTAAERAIKVLELQEEEEEVEALLEEEEADDTSDPWWATADSFPV</sequence>
<keyword evidence="6" id="KW-0347">Helicase</keyword>
<comment type="similarity">
    <text evidence="11">Belongs to the helicase family. Dicer subfamily.</text>
</comment>
<evidence type="ECO:0000256" key="10">
    <source>
        <dbReference type="ARBA" id="ARBA00023211"/>
    </source>
</evidence>
<keyword evidence="18" id="KW-1185">Reference proteome</keyword>
<feature type="domain" description="RNase III" evidence="13">
    <location>
        <begin position="1186"/>
        <end position="1370"/>
    </location>
</feature>
<dbReference type="STRING" id="5364.A0A5C3N666"/>
<evidence type="ECO:0000259" key="14">
    <source>
        <dbReference type="PROSITE" id="PS51192"/>
    </source>
</evidence>
<evidence type="ECO:0000256" key="9">
    <source>
        <dbReference type="ARBA" id="ARBA00023158"/>
    </source>
</evidence>
<protein>
    <submittedName>
        <fullName evidence="17">P-loop containing nucleoside triphosphate hydrolase protein</fullName>
    </submittedName>
</protein>
<name>A0A5C3N666_9AGAM</name>
<dbReference type="SUPFAM" id="SSF52540">
    <property type="entry name" value="P-loop containing nucleoside triphosphate hydrolases"/>
    <property type="match status" value="1"/>
</dbReference>
<keyword evidence="4" id="KW-0547">Nucleotide-binding</keyword>
<dbReference type="InterPro" id="IPR014001">
    <property type="entry name" value="Helicase_ATP-bd"/>
</dbReference>
<dbReference type="PROSITE" id="PS51327">
    <property type="entry name" value="DICER_DSRBF"/>
    <property type="match status" value="1"/>
</dbReference>
<dbReference type="PROSITE" id="PS51192">
    <property type="entry name" value="HELICASE_ATP_BIND_1"/>
    <property type="match status" value="1"/>
</dbReference>
<dbReference type="Pfam" id="PF04851">
    <property type="entry name" value="ResIII"/>
    <property type="match status" value="1"/>
</dbReference>
<evidence type="ECO:0000259" key="13">
    <source>
        <dbReference type="PROSITE" id="PS50142"/>
    </source>
</evidence>
<dbReference type="InterPro" id="IPR027417">
    <property type="entry name" value="P-loop_NTPase"/>
</dbReference>
<dbReference type="GO" id="GO:0004525">
    <property type="term" value="F:ribonuclease III activity"/>
    <property type="evidence" value="ECO:0007669"/>
    <property type="project" value="InterPro"/>
</dbReference>
<dbReference type="InterPro" id="IPR005034">
    <property type="entry name" value="Dicer_dimerisation"/>
</dbReference>
<dbReference type="Gene3D" id="1.10.1520.10">
    <property type="entry name" value="Ribonuclease III domain"/>
    <property type="match status" value="2"/>
</dbReference>
<evidence type="ECO:0000256" key="5">
    <source>
        <dbReference type="ARBA" id="ARBA00022801"/>
    </source>
</evidence>
<dbReference type="GO" id="GO:0046872">
    <property type="term" value="F:metal ion binding"/>
    <property type="evidence" value="ECO:0007669"/>
    <property type="project" value="UniProtKB-KW"/>
</dbReference>
<keyword evidence="9" id="KW-0943">RNA-mediated gene silencing</keyword>
<dbReference type="Gene3D" id="3.30.160.380">
    <property type="entry name" value="Dicer dimerisation domain"/>
    <property type="match status" value="1"/>
</dbReference>
<dbReference type="GO" id="GO:0005634">
    <property type="term" value="C:nucleus"/>
    <property type="evidence" value="ECO:0007669"/>
    <property type="project" value="TreeGrafter"/>
</dbReference>
<evidence type="ECO:0000256" key="6">
    <source>
        <dbReference type="ARBA" id="ARBA00022806"/>
    </source>
</evidence>
<dbReference type="Pfam" id="PF00636">
    <property type="entry name" value="Ribonuclease_3"/>
    <property type="match status" value="2"/>
</dbReference>
<evidence type="ECO:0000259" key="16">
    <source>
        <dbReference type="PROSITE" id="PS51327"/>
    </source>
</evidence>
<feature type="domain" description="Helicase ATP-binding" evidence="14">
    <location>
        <begin position="19"/>
        <end position="214"/>
    </location>
</feature>
<dbReference type="EMBL" id="ML213509">
    <property type="protein sequence ID" value="TFK52682.1"/>
    <property type="molecule type" value="Genomic_DNA"/>
</dbReference>
<dbReference type="InterPro" id="IPR001650">
    <property type="entry name" value="Helicase_C-like"/>
</dbReference>
<feature type="region of interest" description="Disordered" evidence="12">
    <location>
        <begin position="1478"/>
        <end position="1501"/>
    </location>
</feature>
<dbReference type="SUPFAM" id="SSF69065">
    <property type="entry name" value="RNase III domain-like"/>
    <property type="match status" value="2"/>
</dbReference>
<dbReference type="InterPro" id="IPR000999">
    <property type="entry name" value="RNase_III_dom"/>
</dbReference>
<keyword evidence="10" id="KW-0464">Manganese</keyword>
<proteinExistence type="inferred from homology"/>
<evidence type="ECO:0000256" key="11">
    <source>
        <dbReference type="PROSITE-ProRule" id="PRU00657"/>
    </source>
</evidence>
<evidence type="ECO:0000256" key="4">
    <source>
        <dbReference type="ARBA" id="ARBA00022741"/>
    </source>
</evidence>
<evidence type="ECO:0000256" key="1">
    <source>
        <dbReference type="ARBA" id="ARBA00001936"/>
    </source>
</evidence>
<evidence type="ECO:0000256" key="2">
    <source>
        <dbReference type="ARBA" id="ARBA00022723"/>
    </source>
</evidence>
<dbReference type="InterPro" id="IPR006935">
    <property type="entry name" value="Helicase/UvrB_N"/>
</dbReference>
<dbReference type="InterPro" id="IPR038248">
    <property type="entry name" value="Dicer_dimer_sf"/>
</dbReference>
<dbReference type="PANTHER" id="PTHR14950">
    <property type="entry name" value="DICER-RELATED"/>
    <property type="match status" value="1"/>
</dbReference>
<keyword evidence="3" id="KW-0677">Repeat</keyword>
<dbReference type="PROSITE" id="PS51194">
    <property type="entry name" value="HELICASE_CTER"/>
    <property type="match status" value="1"/>
</dbReference>
<dbReference type="InterPro" id="IPR036389">
    <property type="entry name" value="RNase_III_sf"/>
</dbReference>
<dbReference type="GO" id="GO:0004386">
    <property type="term" value="F:helicase activity"/>
    <property type="evidence" value="ECO:0007669"/>
    <property type="project" value="UniProtKB-KW"/>
</dbReference>
<keyword evidence="8" id="KW-0460">Magnesium</keyword>
<dbReference type="SMART" id="SM00490">
    <property type="entry name" value="HELICc"/>
    <property type="match status" value="1"/>
</dbReference>
<reference evidence="17 18" key="1">
    <citation type="journal article" date="2019" name="Nat. Ecol. Evol.">
        <title>Megaphylogeny resolves global patterns of mushroom evolution.</title>
        <authorList>
            <person name="Varga T."/>
            <person name="Krizsan K."/>
            <person name="Foldi C."/>
            <person name="Dima B."/>
            <person name="Sanchez-Garcia M."/>
            <person name="Sanchez-Ramirez S."/>
            <person name="Szollosi G.J."/>
            <person name="Szarkandi J.G."/>
            <person name="Papp V."/>
            <person name="Albert L."/>
            <person name="Andreopoulos W."/>
            <person name="Angelini C."/>
            <person name="Antonin V."/>
            <person name="Barry K.W."/>
            <person name="Bougher N.L."/>
            <person name="Buchanan P."/>
            <person name="Buyck B."/>
            <person name="Bense V."/>
            <person name="Catcheside P."/>
            <person name="Chovatia M."/>
            <person name="Cooper J."/>
            <person name="Damon W."/>
            <person name="Desjardin D."/>
            <person name="Finy P."/>
            <person name="Geml J."/>
            <person name="Haridas S."/>
            <person name="Hughes K."/>
            <person name="Justo A."/>
            <person name="Karasinski D."/>
            <person name="Kautmanova I."/>
            <person name="Kiss B."/>
            <person name="Kocsube S."/>
            <person name="Kotiranta H."/>
            <person name="LaButti K.M."/>
            <person name="Lechner B.E."/>
            <person name="Liimatainen K."/>
            <person name="Lipzen A."/>
            <person name="Lukacs Z."/>
            <person name="Mihaltcheva S."/>
            <person name="Morgado L.N."/>
            <person name="Niskanen T."/>
            <person name="Noordeloos M.E."/>
            <person name="Ohm R.A."/>
            <person name="Ortiz-Santana B."/>
            <person name="Ovrebo C."/>
            <person name="Racz N."/>
            <person name="Riley R."/>
            <person name="Savchenko A."/>
            <person name="Shiryaev A."/>
            <person name="Soop K."/>
            <person name="Spirin V."/>
            <person name="Szebenyi C."/>
            <person name="Tomsovsky M."/>
            <person name="Tulloss R.E."/>
            <person name="Uehling J."/>
            <person name="Grigoriev I.V."/>
            <person name="Vagvolgyi C."/>
            <person name="Papp T."/>
            <person name="Martin F.M."/>
            <person name="Miettinen O."/>
            <person name="Hibbett D.S."/>
            <person name="Nagy L.G."/>
        </authorList>
    </citation>
    <scope>NUCLEOTIDE SEQUENCE [LARGE SCALE GENOMIC DNA]</scope>
    <source>
        <strain evidence="17 18">OMC1185</strain>
    </source>
</reference>
<dbReference type="GO" id="GO:0003723">
    <property type="term" value="F:RNA binding"/>
    <property type="evidence" value="ECO:0007669"/>
    <property type="project" value="UniProtKB-UniRule"/>
</dbReference>
<dbReference type="GO" id="GO:0005524">
    <property type="term" value="F:ATP binding"/>
    <property type="evidence" value="ECO:0007669"/>
    <property type="project" value="UniProtKB-KW"/>
</dbReference>
<dbReference type="CDD" id="cd00593">
    <property type="entry name" value="RIBOc"/>
    <property type="match status" value="2"/>
</dbReference>
<feature type="domain" description="Dicer dsRNA-binding fold" evidence="16">
    <location>
        <begin position="593"/>
        <end position="704"/>
    </location>
</feature>
<accession>A0A5C3N666</accession>
<dbReference type="SMART" id="SM00487">
    <property type="entry name" value="DEXDc"/>
    <property type="match status" value="1"/>
</dbReference>
<evidence type="ECO:0000313" key="17">
    <source>
        <dbReference type="EMBL" id="TFK52682.1"/>
    </source>
</evidence>
<comment type="cofactor">
    <cofactor evidence="1">
        <name>Mn(2+)</name>
        <dbReference type="ChEBI" id="CHEBI:29035"/>
    </cofactor>
</comment>
<evidence type="ECO:0000313" key="18">
    <source>
        <dbReference type="Proteomes" id="UP000305948"/>
    </source>
</evidence>
<dbReference type="GO" id="GO:0030422">
    <property type="term" value="P:siRNA processing"/>
    <property type="evidence" value="ECO:0007669"/>
    <property type="project" value="TreeGrafter"/>
</dbReference>
<evidence type="ECO:0000256" key="8">
    <source>
        <dbReference type="ARBA" id="ARBA00022842"/>
    </source>
</evidence>
<evidence type="ECO:0000256" key="7">
    <source>
        <dbReference type="ARBA" id="ARBA00022840"/>
    </source>
</evidence>
<dbReference type="PROSITE" id="PS50142">
    <property type="entry name" value="RNASE_3_2"/>
    <property type="match status" value="2"/>
</dbReference>
<keyword evidence="11" id="KW-0694">RNA-binding</keyword>
<dbReference type="Pfam" id="PF03368">
    <property type="entry name" value="Dicer_dimer"/>
    <property type="match status" value="1"/>
</dbReference>
<evidence type="ECO:0000256" key="12">
    <source>
        <dbReference type="SAM" id="MobiDB-lite"/>
    </source>
</evidence>
<organism evidence="17 18">
    <name type="scientific">Heliocybe sulcata</name>
    <dbReference type="NCBI Taxonomy" id="5364"/>
    <lineage>
        <taxon>Eukaryota</taxon>
        <taxon>Fungi</taxon>
        <taxon>Dikarya</taxon>
        <taxon>Basidiomycota</taxon>
        <taxon>Agaricomycotina</taxon>
        <taxon>Agaricomycetes</taxon>
        <taxon>Gloeophyllales</taxon>
        <taxon>Gloeophyllaceae</taxon>
        <taxon>Heliocybe</taxon>
    </lineage>
</organism>
<dbReference type="GO" id="GO:0003677">
    <property type="term" value="F:DNA binding"/>
    <property type="evidence" value="ECO:0007669"/>
    <property type="project" value="InterPro"/>
</dbReference>
<feature type="compositionally biased region" description="Acidic residues" evidence="12">
    <location>
        <begin position="1478"/>
        <end position="1489"/>
    </location>
</feature>
<evidence type="ECO:0000259" key="15">
    <source>
        <dbReference type="PROSITE" id="PS51194"/>
    </source>
</evidence>
<gene>
    <name evidence="17" type="ORF">OE88DRAFT_1436915</name>
</gene>
<dbReference type="PROSITE" id="PS00517">
    <property type="entry name" value="RNASE_3_1"/>
    <property type="match status" value="1"/>
</dbReference>
<dbReference type="Pfam" id="PF00271">
    <property type="entry name" value="Helicase_C"/>
    <property type="match status" value="1"/>
</dbReference>
<dbReference type="GO" id="GO:0005737">
    <property type="term" value="C:cytoplasm"/>
    <property type="evidence" value="ECO:0007669"/>
    <property type="project" value="TreeGrafter"/>
</dbReference>
<dbReference type="OrthoDB" id="416741at2759"/>
<keyword evidence="7" id="KW-0067">ATP-binding</keyword>
<evidence type="ECO:0000256" key="3">
    <source>
        <dbReference type="ARBA" id="ARBA00022737"/>
    </source>
</evidence>
<dbReference type="SMART" id="SM00535">
    <property type="entry name" value="RIBOc"/>
    <property type="match status" value="2"/>
</dbReference>
<dbReference type="CDD" id="cd18034">
    <property type="entry name" value="DEXHc_dicer"/>
    <property type="match status" value="1"/>
</dbReference>
<dbReference type="Proteomes" id="UP000305948">
    <property type="component" value="Unassembled WGS sequence"/>
</dbReference>
<dbReference type="Gene3D" id="3.40.50.300">
    <property type="entry name" value="P-loop containing nucleotide triphosphate hydrolases"/>
    <property type="match status" value="2"/>
</dbReference>
<keyword evidence="2" id="KW-0479">Metal-binding</keyword>
<dbReference type="PANTHER" id="PTHR14950:SF37">
    <property type="entry name" value="ENDORIBONUCLEASE DICER"/>
    <property type="match status" value="1"/>
</dbReference>
<keyword evidence="5 17" id="KW-0378">Hydrolase</keyword>